<organism evidence="1 2">
    <name type="scientific">Stackebrandtia albiflava</name>
    <dbReference type="NCBI Taxonomy" id="406432"/>
    <lineage>
        <taxon>Bacteria</taxon>
        <taxon>Bacillati</taxon>
        <taxon>Actinomycetota</taxon>
        <taxon>Actinomycetes</taxon>
        <taxon>Glycomycetales</taxon>
        <taxon>Glycomycetaceae</taxon>
        <taxon>Stackebrandtia</taxon>
    </lineage>
</organism>
<name>A0A562UQ03_9ACTN</name>
<dbReference type="AlphaFoldDB" id="A0A562UQ03"/>
<dbReference type="Proteomes" id="UP000321617">
    <property type="component" value="Unassembled WGS sequence"/>
</dbReference>
<accession>A0A562UQ03</accession>
<protein>
    <submittedName>
        <fullName evidence="1">Uncharacterized protein</fullName>
    </submittedName>
</protein>
<sequence length="65" mass="7246">MRIVHRLGDLLLDRVLIGVPASAGCPTETYTDWDCYYGRMRKRTCTVMGNCTTSCGSWTQTPLAC</sequence>
<dbReference type="PROSITE" id="PS51257">
    <property type="entry name" value="PROKAR_LIPOPROTEIN"/>
    <property type="match status" value="1"/>
</dbReference>
<gene>
    <name evidence="1" type="ORF">LX16_4860</name>
</gene>
<keyword evidence="2" id="KW-1185">Reference proteome</keyword>
<reference evidence="1 2" key="1">
    <citation type="journal article" date="2013" name="Stand. Genomic Sci.">
        <title>Genomic Encyclopedia of Type Strains, Phase I: The one thousand microbial genomes (KMG-I) project.</title>
        <authorList>
            <person name="Kyrpides N.C."/>
            <person name="Woyke T."/>
            <person name="Eisen J.A."/>
            <person name="Garrity G."/>
            <person name="Lilburn T.G."/>
            <person name="Beck B.J."/>
            <person name="Whitman W.B."/>
            <person name="Hugenholtz P."/>
            <person name="Klenk H.P."/>
        </authorList>
    </citation>
    <scope>NUCLEOTIDE SEQUENCE [LARGE SCALE GENOMIC DNA]</scope>
    <source>
        <strain evidence="1 2">DSM 45044</strain>
    </source>
</reference>
<evidence type="ECO:0000313" key="2">
    <source>
        <dbReference type="Proteomes" id="UP000321617"/>
    </source>
</evidence>
<comment type="caution">
    <text evidence="1">The sequence shown here is derived from an EMBL/GenBank/DDBJ whole genome shotgun (WGS) entry which is preliminary data.</text>
</comment>
<evidence type="ECO:0000313" key="1">
    <source>
        <dbReference type="EMBL" id="TWJ07701.1"/>
    </source>
</evidence>
<proteinExistence type="predicted"/>
<dbReference type="OrthoDB" id="4242556at2"/>
<dbReference type="EMBL" id="VLLL01000010">
    <property type="protein sequence ID" value="TWJ07701.1"/>
    <property type="molecule type" value="Genomic_DNA"/>
</dbReference>
<dbReference type="RefSeq" id="WP_147143778.1">
    <property type="nucleotide sequence ID" value="NZ_BAABIJ010000006.1"/>
</dbReference>